<proteinExistence type="predicted"/>
<dbReference type="InterPro" id="IPR002656">
    <property type="entry name" value="Acyl_transf_3_dom"/>
</dbReference>
<gene>
    <name evidence="3" type="ORF">D4E63_08275</name>
</gene>
<feature type="transmembrane region" description="Helical" evidence="1">
    <location>
        <begin position="35"/>
        <end position="52"/>
    </location>
</feature>
<evidence type="ECO:0000313" key="3">
    <source>
        <dbReference type="EMBL" id="EBY3460753.1"/>
    </source>
</evidence>
<feature type="transmembrane region" description="Helical" evidence="1">
    <location>
        <begin position="328"/>
        <end position="348"/>
    </location>
</feature>
<evidence type="ECO:0000256" key="1">
    <source>
        <dbReference type="SAM" id="Phobius"/>
    </source>
</evidence>
<feature type="transmembrane region" description="Helical" evidence="1">
    <location>
        <begin position="174"/>
        <end position="193"/>
    </location>
</feature>
<feature type="transmembrane region" description="Helical" evidence="1">
    <location>
        <begin position="64"/>
        <end position="87"/>
    </location>
</feature>
<feature type="transmembrane region" description="Helical" evidence="1">
    <location>
        <begin position="200"/>
        <end position="223"/>
    </location>
</feature>
<dbReference type="PANTHER" id="PTHR23028">
    <property type="entry name" value="ACETYLTRANSFERASE"/>
    <property type="match status" value="1"/>
</dbReference>
<dbReference type="Pfam" id="PF01757">
    <property type="entry name" value="Acyl_transf_3"/>
    <property type="match status" value="1"/>
</dbReference>
<feature type="transmembrane region" description="Helical" evidence="1">
    <location>
        <begin position="108"/>
        <end position="128"/>
    </location>
</feature>
<comment type="caution">
    <text evidence="3">The sequence shown here is derived from an EMBL/GenBank/DDBJ whole genome shotgun (WGS) entry which is preliminary data.</text>
</comment>
<dbReference type="PANTHER" id="PTHR23028:SF53">
    <property type="entry name" value="ACYL_TRANSF_3 DOMAIN-CONTAINING PROTEIN"/>
    <property type="match status" value="1"/>
</dbReference>
<dbReference type="Proteomes" id="UP000839923">
    <property type="component" value="Unassembled WGS sequence"/>
</dbReference>
<name>A0A3V7I7Q9_SALET</name>
<feature type="domain" description="Acyltransferase 3" evidence="2">
    <location>
        <begin position="32"/>
        <end position="343"/>
    </location>
</feature>
<organism evidence="3">
    <name type="scientific">Salmonella enterica subsp. enterica serovar Weltevreden</name>
    <dbReference type="NCBI Taxonomy" id="57743"/>
    <lineage>
        <taxon>Bacteria</taxon>
        <taxon>Pseudomonadati</taxon>
        <taxon>Pseudomonadota</taxon>
        <taxon>Gammaproteobacteria</taxon>
        <taxon>Enterobacterales</taxon>
        <taxon>Enterobacteriaceae</taxon>
        <taxon>Salmonella</taxon>
    </lineage>
</organism>
<feature type="transmembrane region" description="Helical" evidence="1">
    <location>
        <begin position="229"/>
        <end position="245"/>
    </location>
</feature>
<accession>A0A3V7I7Q9</accession>
<dbReference type="GO" id="GO:0016020">
    <property type="term" value="C:membrane"/>
    <property type="evidence" value="ECO:0007669"/>
    <property type="project" value="TreeGrafter"/>
</dbReference>
<evidence type="ECO:0000259" key="2">
    <source>
        <dbReference type="Pfam" id="PF01757"/>
    </source>
</evidence>
<dbReference type="EMBL" id="AAHNVE010000009">
    <property type="protein sequence ID" value="EBY3460753.1"/>
    <property type="molecule type" value="Genomic_DNA"/>
</dbReference>
<keyword evidence="3" id="KW-0808">Transferase</keyword>
<keyword evidence="1" id="KW-1133">Transmembrane helix</keyword>
<dbReference type="GO" id="GO:0016747">
    <property type="term" value="F:acyltransferase activity, transferring groups other than amino-acyl groups"/>
    <property type="evidence" value="ECO:0007669"/>
    <property type="project" value="InterPro"/>
</dbReference>
<feature type="transmembrane region" description="Helical" evidence="1">
    <location>
        <begin position="275"/>
        <end position="293"/>
    </location>
</feature>
<dbReference type="GO" id="GO:0000271">
    <property type="term" value="P:polysaccharide biosynthetic process"/>
    <property type="evidence" value="ECO:0007669"/>
    <property type="project" value="TreeGrafter"/>
</dbReference>
<keyword evidence="3" id="KW-0012">Acyltransferase</keyword>
<dbReference type="InterPro" id="IPR050879">
    <property type="entry name" value="Acyltransferase_3"/>
</dbReference>
<dbReference type="AlphaFoldDB" id="A0A3V7I7Q9"/>
<keyword evidence="1" id="KW-0812">Transmembrane</keyword>
<protein>
    <submittedName>
        <fullName evidence="3">Acyltransferase</fullName>
    </submittedName>
</protein>
<reference evidence="3" key="1">
    <citation type="submission" date="2018-09" db="EMBL/GenBank/DDBJ databases">
        <authorList>
            <person name="Ashton P.M."/>
            <person name="Dallman T."/>
            <person name="Nair S."/>
            <person name="De Pinna E."/>
            <person name="Peters T."/>
            <person name="Grant K."/>
        </authorList>
    </citation>
    <scope>NUCLEOTIDE SEQUENCE [LARGE SCALE GENOMIC DNA]</scope>
    <source>
        <strain evidence="3">574296</strain>
    </source>
</reference>
<keyword evidence="1" id="KW-0472">Membrane</keyword>
<sequence length="372" mass="41798">MSNEMAELYKNNFFYKKVNLTVSQSLERGSNNLDLVRIIAALMVIFGHSFALTLTPNMQEPFNYFFPFTYSGSIAVKVFFFISGLLVTNSIIKSKSISEFTIARFFRIYPAFAITIILTGIAIGPLAYNGNYNDYINNPGVFNYISHSLFFDTQYFINGVFSGNRDGGSLNGSLWTISIEVSAYSVVLAIFIFTGFKNKLLSNIICLSIIIIPLTDISGLNFITDRNSEAYILPSCFALGALFAINKDSIKLDFKIPLGFFIIYKTSYSQDLSHFAFYAGICTSLLYISTIGFIKSIKIKHDISYGIYLWGFPIQQLLSYYYKLDTVSLIISSSALSIALGYLSFIFIERPAMRLGKLASRRLQLNKLESIS</sequence>